<dbReference type="KEGG" id="bhg:I6G56_06410"/>
<evidence type="ECO:0000313" key="1">
    <source>
        <dbReference type="EMBL" id="QPS44721.1"/>
    </source>
</evidence>
<dbReference type="AlphaFoldDB" id="A0A7U4P5I7"/>
<reference evidence="1 2" key="1">
    <citation type="submission" date="2020-12" db="EMBL/GenBank/DDBJ databases">
        <title>FDA dAtabase for Regulatory Grade micrObial Sequences (FDA-ARGOS): Supporting development and validation of Infectious Disease Dx tests.</title>
        <authorList>
            <person name="Nelson B."/>
            <person name="Plummer A."/>
            <person name="Tallon L."/>
            <person name="Sadzewicz L."/>
            <person name="Zhao X."/>
            <person name="Boylan J."/>
            <person name="Ott S."/>
            <person name="Bowen H."/>
            <person name="Vavikolanu K."/>
            <person name="Mehta A."/>
            <person name="Aluvathingal J."/>
            <person name="Nadendla S."/>
            <person name="Myers T."/>
            <person name="Yan Y."/>
            <person name="Sichtig H."/>
        </authorList>
    </citation>
    <scope>NUCLEOTIDE SEQUENCE [LARGE SCALE GENOMIC DNA]</scope>
    <source>
        <strain evidence="1 2">FDAARGOS_899</strain>
    </source>
</reference>
<evidence type="ECO:0000313" key="2">
    <source>
        <dbReference type="Proteomes" id="UP000594943"/>
    </source>
</evidence>
<sequence>MNMLVQPFDVDLDVVQRTHLLHEFVGQRQQFRLKCADHLAVRLFELRHVHEQPFLFRPP</sequence>
<accession>A0A7U4P5I7</accession>
<proteinExistence type="predicted"/>
<organism evidence="1 2">
    <name type="scientific">Burkholderia humptydooensis</name>
    <dbReference type="NCBI Taxonomy" id="430531"/>
    <lineage>
        <taxon>Bacteria</taxon>
        <taxon>Pseudomonadati</taxon>
        <taxon>Pseudomonadota</taxon>
        <taxon>Betaproteobacteria</taxon>
        <taxon>Burkholderiales</taxon>
        <taxon>Burkholderiaceae</taxon>
        <taxon>Burkholderia</taxon>
        <taxon>pseudomallei group</taxon>
    </lineage>
</organism>
<name>A0A7U4P5I7_9BURK</name>
<gene>
    <name evidence="1" type="ORF">I6G56_06410</name>
</gene>
<accession>A0A7T2U2W2</accession>
<dbReference type="Proteomes" id="UP000594943">
    <property type="component" value="Chromosome 1"/>
</dbReference>
<dbReference type="EMBL" id="CP065686">
    <property type="protein sequence ID" value="QPS44721.1"/>
    <property type="molecule type" value="Genomic_DNA"/>
</dbReference>
<protein>
    <submittedName>
        <fullName evidence="1">Uncharacterized protein</fullName>
    </submittedName>
</protein>